<gene>
    <name evidence="1" type="ORF">N7532_009509</name>
</gene>
<evidence type="ECO:0000313" key="1">
    <source>
        <dbReference type="EMBL" id="KAJ5090825.1"/>
    </source>
</evidence>
<proteinExistence type="predicted"/>
<evidence type="ECO:0000313" key="2">
    <source>
        <dbReference type="Proteomes" id="UP001149074"/>
    </source>
</evidence>
<reference evidence="1" key="2">
    <citation type="journal article" date="2023" name="IMA Fungus">
        <title>Comparative genomic study of the Penicillium genus elucidates a diverse pangenome and 15 lateral gene transfer events.</title>
        <authorList>
            <person name="Petersen C."/>
            <person name="Sorensen T."/>
            <person name="Nielsen M.R."/>
            <person name="Sondergaard T.E."/>
            <person name="Sorensen J.L."/>
            <person name="Fitzpatrick D.A."/>
            <person name="Frisvad J.C."/>
            <person name="Nielsen K.L."/>
        </authorList>
    </citation>
    <scope>NUCLEOTIDE SEQUENCE</scope>
    <source>
        <strain evidence="1">IBT 30761</strain>
    </source>
</reference>
<dbReference type="EMBL" id="JAPQKI010000009">
    <property type="protein sequence ID" value="KAJ5090825.1"/>
    <property type="molecule type" value="Genomic_DNA"/>
</dbReference>
<reference evidence="1" key="1">
    <citation type="submission" date="2022-11" db="EMBL/GenBank/DDBJ databases">
        <authorList>
            <person name="Petersen C."/>
        </authorList>
    </citation>
    <scope>NUCLEOTIDE SEQUENCE</scope>
    <source>
        <strain evidence="1">IBT 30761</strain>
    </source>
</reference>
<organism evidence="1 2">
    <name type="scientific">Penicillium argentinense</name>
    <dbReference type="NCBI Taxonomy" id="1131581"/>
    <lineage>
        <taxon>Eukaryota</taxon>
        <taxon>Fungi</taxon>
        <taxon>Dikarya</taxon>
        <taxon>Ascomycota</taxon>
        <taxon>Pezizomycotina</taxon>
        <taxon>Eurotiomycetes</taxon>
        <taxon>Eurotiomycetidae</taxon>
        <taxon>Eurotiales</taxon>
        <taxon>Aspergillaceae</taxon>
        <taxon>Penicillium</taxon>
    </lineage>
</organism>
<comment type="caution">
    <text evidence="1">The sequence shown here is derived from an EMBL/GenBank/DDBJ whole genome shotgun (WGS) entry which is preliminary data.</text>
</comment>
<dbReference type="GeneID" id="81360979"/>
<dbReference type="Proteomes" id="UP001149074">
    <property type="component" value="Unassembled WGS sequence"/>
</dbReference>
<sequence>MTPVPSVLTCPAKAVEGKSLLLVILTDLDQTGQADLVQHVGESLPDDTKIQLWHPPKTTLWYVTHRSLHQDSTANIYAVAILAYRSGWTNLLVADNLTIRQLTKNQNMGESSSISMTMVAVRKSQFSRKDQVRVVARRTAGRDKADLHHTLHTFDIAPHFLGEWHHRVSRIYEDEGFELYDPDSCILAPDTTSFFAEELANITHAALSKSLPPVLVHYIFSFIPEEDPPQPISKPSWADHDPYYVQIFTTFYCGPEQLLQMQFAIDEAIQAYSRKEGSRNITIRLIRSSNESNRTPTRRDLIHTWDRYHTPMGPDTIFLPEPISDSQDLESTRLIVLHTSRHSPLVAVPITLRTIIQGQPPVLEFMHHPSQPFYTNPQFWHPSEESPLRVPLFYLTDKLNPEQDASLQAEIYTHWKREVDDEHFDDSENLECMVIPWGRHETDGTLDDMWSIFWKVGLEFFVPVIFFVDNQSGRDHSVVIAQADFVDDFQLTDETQDVLQKLGILERPDLCGFRYCRIPGRQSHSVQWYLEMEAGDIEDLVMEGSVQRFSRPGWPHHLIER</sequence>
<dbReference type="RefSeq" id="XP_056472806.1">
    <property type="nucleotide sequence ID" value="XM_056622000.1"/>
</dbReference>
<dbReference type="OrthoDB" id="4461621at2759"/>
<keyword evidence="2" id="KW-1185">Reference proteome</keyword>
<accession>A0A9W9K2X8</accession>
<protein>
    <submittedName>
        <fullName evidence="1">Uncharacterized protein</fullName>
    </submittedName>
</protein>
<name>A0A9W9K2X8_9EURO</name>
<dbReference type="AlphaFoldDB" id="A0A9W9K2X8"/>